<protein>
    <submittedName>
        <fullName evidence="1">Uncharacterized protein</fullName>
    </submittedName>
</protein>
<accession>A0A0M2HU20</accession>
<keyword evidence="2" id="KW-1185">Reference proteome</keyword>
<reference evidence="1 2" key="1">
    <citation type="submission" date="2015-02" db="EMBL/GenBank/DDBJ databases">
        <title>Draft genome sequences of ten Microbacterium spp. with emphasis on heavy metal contaminated environments.</title>
        <authorList>
            <person name="Corretto E."/>
        </authorList>
    </citation>
    <scope>NUCLEOTIDE SEQUENCE [LARGE SCALE GENOMIC DNA]</scope>
    <source>
        <strain evidence="1 2">SA35</strain>
    </source>
</reference>
<organism evidence="1 2">
    <name type="scientific">Microbacterium hydrocarbonoxydans</name>
    <dbReference type="NCBI Taxonomy" id="273678"/>
    <lineage>
        <taxon>Bacteria</taxon>
        <taxon>Bacillati</taxon>
        <taxon>Actinomycetota</taxon>
        <taxon>Actinomycetes</taxon>
        <taxon>Micrococcales</taxon>
        <taxon>Microbacteriaceae</taxon>
        <taxon>Microbacterium</taxon>
    </lineage>
</organism>
<evidence type="ECO:0000313" key="1">
    <source>
        <dbReference type="EMBL" id="KJL48420.1"/>
    </source>
</evidence>
<sequence>MNDPHLLGPGLLPTPFTAAEIRDATGRGKTIRIRIDLPDGTSSSRVNRFSETDAEGATLERWSLDDGSDLSANRVTWLELQQHAAFDAETTSVSTESLSIPLGEVECLRYDTEDGTFWFSIAHPGMPVQYESGDMRTTVVGIEYD</sequence>
<dbReference type="EMBL" id="JYJB01000007">
    <property type="protein sequence ID" value="KJL48420.1"/>
    <property type="molecule type" value="Genomic_DNA"/>
</dbReference>
<name>A0A0M2HU20_9MICO</name>
<proteinExistence type="predicted"/>
<dbReference type="PATRIC" id="fig|273678.4.peg.1178"/>
<dbReference type="Proteomes" id="UP000033900">
    <property type="component" value="Unassembled WGS sequence"/>
</dbReference>
<dbReference type="RefSeq" id="WP_045256820.1">
    <property type="nucleotide sequence ID" value="NZ_JYJB01000007.1"/>
</dbReference>
<dbReference type="STRING" id="273678.RS84_01179"/>
<comment type="caution">
    <text evidence="1">The sequence shown here is derived from an EMBL/GenBank/DDBJ whole genome shotgun (WGS) entry which is preliminary data.</text>
</comment>
<evidence type="ECO:0000313" key="2">
    <source>
        <dbReference type="Proteomes" id="UP000033900"/>
    </source>
</evidence>
<dbReference type="OrthoDB" id="4861283at2"/>
<dbReference type="AlphaFoldDB" id="A0A0M2HU20"/>
<gene>
    <name evidence="1" type="ORF">RS84_01179</name>
</gene>